<dbReference type="EMBL" id="VTWU01000003">
    <property type="protein sequence ID" value="KAA9333491.1"/>
    <property type="molecule type" value="Genomic_DNA"/>
</dbReference>
<dbReference type="AlphaFoldDB" id="A0A7L4ZYB2"/>
<gene>
    <name evidence="1" type="ORF">F0P96_11030</name>
</gene>
<dbReference type="NCBIfam" id="NF046082">
    <property type="entry name" value="assoc_w_XrtX"/>
    <property type="match status" value="1"/>
</dbReference>
<proteinExistence type="predicted"/>
<sequence length="167" mass="18614">MPASLLPASASRLRWMWVLVLVPFLFILGQCDIWVFELLTRGWQMVFEALGLQHFANQLQQGVSGQVTTRSLPAMLTYGLLYTGCCLLLLRLALGTGARMRMAVFIYAGVFVACILLIAVGKAAGDWAWSYRLGRRLIDFIISPLPVVILVPLLWGYQPPPKPHVQS</sequence>
<protein>
    <submittedName>
        <fullName evidence="1">Uncharacterized protein</fullName>
    </submittedName>
</protein>
<accession>A0A7L4ZYB2</accession>
<organism evidence="1 2">
    <name type="scientific">Hymenobacter busanensis</name>
    <dbReference type="NCBI Taxonomy" id="2607656"/>
    <lineage>
        <taxon>Bacteria</taxon>
        <taxon>Pseudomonadati</taxon>
        <taxon>Bacteroidota</taxon>
        <taxon>Cytophagia</taxon>
        <taxon>Cytophagales</taxon>
        <taxon>Hymenobacteraceae</taxon>
        <taxon>Hymenobacter</taxon>
    </lineage>
</organism>
<comment type="caution">
    <text evidence="1">The sequence shown here is derived from an EMBL/GenBank/DDBJ whole genome shotgun (WGS) entry which is preliminary data.</text>
</comment>
<evidence type="ECO:0000313" key="1">
    <source>
        <dbReference type="EMBL" id="KAA9333491.1"/>
    </source>
</evidence>
<evidence type="ECO:0000313" key="2">
    <source>
        <dbReference type="Proteomes" id="UP000326380"/>
    </source>
</evidence>
<dbReference type="Proteomes" id="UP000326380">
    <property type="component" value="Unassembled WGS sequence"/>
</dbReference>
<keyword evidence="2" id="KW-1185">Reference proteome</keyword>
<dbReference type="RefSeq" id="WP_151078915.1">
    <property type="nucleotide sequence ID" value="NZ_CP047647.1"/>
</dbReference>
<reference evidence="1 2" key="1">
    <citation type="submission" date="2019-09" db="EMBL/GenBank/DDBJ databases">
        <title>Genome sequence of Hymenobacter sp. M3.</title>
        <authorList>
            <person name="Srinivasan S."/>
        </authorList>
    </citation>
    <scope>NUCLEOTIDE SEQUENCE [LARGE SCALE GENOMIC DNA]</scope>
    <source>
        <strain evidence="1 2">M3</strain>
    </source>
</reference>
<name>A0A7L4ZYB2_9BACT</name>